<comment type="caution">
    <text evidence="2">The sequence shown here is derived from an EMBL/GenBank/DDBJ whole genome shotgun (WGS) entry which is preliminary data.</text>
</comment>
<organism evidence="2 3">
    <name type="scientific">Mycena sanguinolenta</name>
    <dbReference type="NCBI Taxonomy" id="230812"/>
    <lineage>
        <taxon>Eukaryota</taxon>
        <taxon>Fungi</taxon>
        <taxon>Dikarya</taxon>
        <taxon>Basidiomycota</taxon>
        <taxon>Agaricomycotina</taxon>
        <taxon>Agaricomycetes</taxon>
        <taxon>Agaricomycetidae</taxon>
        <taxon>Agaricales</taxon>
        <taxon>Marasmiineae</taxon>
        <taxon>Mycenaceae</taxon>
        <taxon>Mycena</taxon>
    </lineage>
</organism>
<name>A0A8H6X3U7_9AGAR</name>
<dbReference type="Pfam" id="PF00646">
    <property type="entry name" value="F-box"/>
    <property type="match status" value="1"/>
</dbReference>
<protein>
    <submittedName>
        <fullName evidence="2">F-box domain-containing protein</fullName>
    </submittedName>
</protein>
<reference evidence="2" key="1">
    <citation type="submission" date="2020-05" db="EMBL/GenBank/DDBJ databases">
        <title>Mycena genomes resolve the evolution of fungal bioluminescence.</title>
        <authorList>
            <person name="Tsai I.J."/>
        </authorList>
    </citation>
    <scope>NUCLEOTIDE SEQUENCE</scope>
    <source>
        <strain evidence="2">160909Yilan</strain>
    </source>
</reference>
<gene>
    <name evidence="2" type="ORF">MSAN_02398200</name>
</gene>
<evidence type="ECO:0000259" key="1">
    <source>
        <dbReference type="Pfam" id="PF00646"/>
    </source>
</evidence>
<feature type="domain" description="F-box" evidence="1">
    <location>
        <begin position="4"/>
        <end position="39"/>
    </location>
</feature>
<evidence type="ECO:0000313" key="3">
    <source>
        <dbReference type="Proteomes" id="UP000623467"/>
    </source>
</evidence>
<dbReference type="InterPro" id="IPR001810">
    <property type="entry name" value="F-box_dom"/>
</dbReference>
<sequence>MSFDLPPELWLNVVKSLPRSSLIAFHAVSPLFSDLARPLLFTEFIFHPPETKNHARKERDQVQFAKLAFWSSPRIAPLVRRCVVNFADICESIVTAGMPEWVASRGVPRSWFGVTIAKVEKFFFGEFYSPALVLACLEAVSRFTNLEDLTCRTHWCCFGVELAALRVHHLPLLKSLRIITADLLPSVESPSTKLKVEHFSYTNMPNPQPGRRSQMHCLDPATLRRVDLSSRSFDPMVAVKHFLEDTHMQASFQNLHVVNLAVWETTFVELHASIAPYPAIRELSVKIKSRTLRLGPLPSPATPMAPQLSTFKGPADLLPLILVGANPHTLHLSRGPPDRLPFRFESQPLLTLDTWRGPAAELVRVLRSCGPSVIHSVTSLILPIHYHDIPVGSSLGDSLAFFPALETLRVVVYSGPRHAVPPMTDRALCARLGTILRPFDALRTVAFDWGLNGNDPSEKVPPLSMLNSVLRDVIFGFESAQYEYFDAWPDFDEMTGKFRRRNEEFDDFY</sequence>
<keyword evidence="3" id="KW-1185">Reference proteome</keyword>
<evidence type="ECO:0000313" key="2">
    <source>
        <dbReference type="EMBL" id="KAF7333962.1"/>
    </source>
</evidence>
<dbReference type="Proteomes" id="UP000623467">
    <property type="component" value="Unassembled WGS sequence"/>
</dbReference>
<proteinExistence type="predicted"/>
<dbReference type="AlphaFoldDB" id="A0A8H6X3U7"/>
<dbReference type="EMBL" id="JACAZH010000050">
    <property type="protein sequence ID" value="KAF7333962.1"/>
    <property type="molecule type" value="Genomic_DNA"/>
</dbReference>
<accession>A0A8H6X3U7</accession>
<dbReference type="OrthoDB" id="2902311at2759"/>